<evidence type="ECO:0000313" key="3">
    <source>
        <dbReference type="Proteomes" id="UP000621492"/>
    </source>
</evidence>
<evidence type="ECO:0000313" key="2">
    <source>
        <dbReference type="EMBL" id="GGB27291.1"/>
    </source>
</evidence>
<dbReference type="InterPro" id="IPR029787">
    <property type="entry name" value="Nucleotide_cyclase"/>
</dbReference>
<reference evidence="2" key="1">
    <citation type="journal article" date="2014" name="Int. J. Syst. Evol. Microbiol.">
        <title>Complete genome sequence of Corynebacterium casei LMG S-19264T (=DSM 44701T), isolated from a smear-ripened cheese.</title>
        <authorList>
            <consortium name="US DOE Joint Genome Institute (JGI-PGF)"/>
            <person name="Walter F."/>
            <person name="Albersmeier A."/>
            <person name="Kalinowski J."/>
            <person name="Ruckert C."/>
        </authorList>
    </citation>
    <scope>NUCLEOTIDE SEQUENCE</scope>
    <source>
        <strain evidence="2">CGMCC 1.15454</strain>
    </source>
</reference>
<dbReference type="GO" id="GO:0005886">
    <property type="term" value="C:plasma membrane"/>
    <property type="evidence" value="ECO:0007669"/>
    <property type="project" value="TreeGrafter"/>
</dbReference>
<dbReference type="InterPro" id="IPR043128">
    <property type="entry name" value="Rev_trsase/Diguanyl_cyclase"/>
</dbReference>
<dbReference type="Pfam" id="PF00990">
    <property type="entry name" value="GGDEF"/>
    <property type="match status" value="1"/>
</dbReference>
<organism evidence="2 3">
    <name type="scientific">Lentibacillus populi</name>
    <dbReference type="NCBI Taxonomy" id="1827502"/>
    <lineage>
        <taxon>Bacteria</taxon>
        <taxon>Bacillati</taxon>
        <taxon>Bacillota</taxon>
        <taxon>Bacilli</taxon>
        <taxon>Bacillales</taxon>
        <taxon>Bacillaceae</taxon>
        <taxon>Lentibacillus</taxon>
    </lineage>
</organism>
<accession>A0A9W5X3N0</accession>
<reference evidence="2" key="2">
    <citation type="submission" date="2020-09" db="EMBL/GenBank/DDBJ databases">
        <authorList>
            <person name="Sun Q."/>
            <person name="Zhou Y."/>
        </authorList>
    </citation>
    <scope>NUCLEOTIDE SEQUENCE</scope>
    <source>
        <strain evidence="2">CGMCC 1.15454</strain>
    </source>
</reference>
<sequence>MSVSIQWQEKLRSIFFELIKEVPTCSYDELLSRLIMKLQDSLKVSVIVIYEHDDWNNTFKQITSQMLQLNEQCLLRDGNLAIHQNKIVRVQEAFNPPGTKEAFIIPITPEYKPSSFVGLSIPASCDPGADKLLLLLKNELEHFMGIVNYFRGRRDSESRNEFLFYLTTRFYSLTNKNDILIEIINSLKIRYPKFTYYLLLSQDYQVDHSLPVKTIEYSDDETKRVSTQAFISGEVQLEDRVREKNTCLYAPLKGSQGVYGVLQIVTPRVVNFPDEEIEFMRQFANAAGKAIENVTLYSYSKRLISDLKMINDATHQLNSNLKLSEITAIVKQQIIDTCRTSQVGFIYYLEEEGKFDILPGSTDYHYSKQGRQFTKHMLDELEWKKEAIFSGDFKEMLKLPFCSVMVIPMLNSGKIHGMVTIMHEEAYYFSFESFKLMQSLIQHSTLALANAILKDRLENAVITDYLTTLYSRNYLDEKIQLHMATADRGALILFDIDDFKMVNDTYGHNTGDDVIKQVAEIIKINLGNDDIPARWGGEELAIYLPDATVDDGVQLATQIRKQAETTTNPLITLSCGVSTWTNNTNDSVKELFIRADKALYEAKSVGKNCVVKENERKNSIK</sequence>
<keyword evidence="3" id="KW-1185">Reference proteome</keyword>
<dbReference type="NCBIfam" id="TIGR00254">
    <property type="entry name" value="GGDEF"/>
    <property type="match status" value="1"/>
</dbReference>
<feature type="domain" description="GGDEF" evidence="1">
    <location>
        <begin position="487"/>
        <end position="615"/>
    </location>
</feature>
<dbReference type="RefSeq" id="WP_188724539.1">
    <property type="nucleotide sequence ID" value="NZ_BMJD01000001.1"/>
</dbReference>
<dbReference type="PROSITE" id="PS50887">
    <property type="entry name" value="GGDEF"/>
    <property type="match status" value="1"/>
</dbReference>
<dbReference type="InterPro" id="IPR003018">
    <property type="entry name" value="GAF"/>
</dbReference>
<dbReference type="Proteomes" id="UP000621492">
    <property type="component" value="Unassembled WGS sequence"/>
</dbReference>
<dbReference type="EMBL" id="BMJD01000001">
    <property type="protein sequence ID" value="GGB27291.1"/>
    <property type="molecule type" value="Genomic_DNA"/>
</dbReference>
<dbReference type="PANTHER" id="PTHR45138:SF9">
    <property type="entry name" value="DIGUANYLATE CYCLASE DGCM-RELATED"/>
    <property type="match status" value="1"/>
</dbReference>
<dbReference type="Gene3D" id="3.30.450.40">
    <property type="match status" value="2"/>
</dbReference>
<dbReference type="Gene3D" id="3.30.70.270">
    <property type="match status" value="1"/>
</dbReference>
<comment type="caution">
    <text evidence="2">The sequence shown here is derived from an EMBL/GenBank/DDBJ whole genome shotgun (WGS) entry which is preliminary data.</text>
</comment>
<name>A0A9W5X3N0_9BACI</name>
<dbReference type="InterPro" id="IPR000160">
    <property type="entry name" value="GGDEF_dom"/>
</dbReference>
<dbReference type="SUPFAM" id="SSF55073">
    <property type="entry name" value="Nucleotide cyclase"/>
    <property type="match status" value="1"/>
</dbReference>
<dbReference type="GO" id="GO:0043709">
    <property type="term" value="P:cell adhesion involved in single-species biofilm formation"/>
    <property type="evidence" value="ECO:0007669"/>
    <property type="project" value="TreeGrafter"/>
</dbReference>
<gene>
    <name evidence="2" type="ORF">GCM10011409_00740</name>
</gene>
<dbReference type="SUPFAM" id="SSF55781">
    <property type="entry name" value="GAF domain-like"/>
    <property type="match status" value="2"/>
</dbReference>
<dbReference type="InterPro" id="IPR050469">
    <property type="entry name" value="Diguanylate_Cyclase"/>
</dbReference>
<dbReference type="GO" id="GO:1902201">
    <property type="term" value="P:negative regulation of bacterial-type flagellum-dependent cell motility"/>
    <property type="evidence" value="ECO:0007669"/>
    <property type="project" value="TreeGrafter"/>
</dbReference>
<dbReference type="InterPro" id="IPR029016">
    <property type="entry name" value="GAF-like_dom_sf"/>
</dbReference>
<dbReference type="FunFam" id="3.30.70.270:FF:000001">
    <property type="entry name" value="Diguanylate cyclase domain protein"/>
    <property type="match status" value="1"/>
</dbReference>
<dbReference type="CDD" id="cd01949">
    <property type="entry name" value="GGDEF"/>
    <property type="match status" value="1"/>
</dbReference>
<dbReference type="PANTHER" id="PTHR45138">
    <property type="entry name" value="REGULATORY COMPONENTS OF SENSORY TRANSDUCTION SYSTEM"/>
    <property type="match status" value="1"/>
</dbReference>
<dbReference type="Pfam" id="PF01590">
    <property type="entry name" value="GAF"/>
    <property type="match status" value="1"/>
</dbReference>
<dbReference type="AlphaFoldDB" id="A0A9W5X3N0"/>
<dbReference type="SMART" id="SM00267">
    <property type="entry name" value="GGDEF"/>
    <property type="match status" value="1"/>
</dbReference>
<evidence type="ECO:0000259" key="1">
    <source>
        <dbReference type="PROSITE" id="PS50887"/>
    </source>
</evidence>
<proteinExistence type="predicted"/>
<dbReference type="GO" id="GO:0052621">
    <property type="term" value="F:diguanylate cyclase activity"/>
    <property type="evidence" value="ECO:0007669"/>
    <property type="project" value="TreeGrafter"/>
</dbReference>
<protein>
    <recommendedName>
        <fullName evidence="1">GGDEF domain-containing protein</fullName>
    </recommendedName>
</protein>